<evidence type="ECO:0000313" key="1">
    <source>
        <dbReference type="EMBL" id="TWW09161.1"/>
    </source>
</evidence>
<sequence length="129" mass="14715">MSKTQPVKEEAKARKPLVWLHGEIKTPPFSFEGRQEAGMLLRLLQEGNVLGMPQAEALPDVGARCGALRVRDAEHNWRIMYRIDADAVLILDVYCKKTRKIPSEVIERCEKRLKQYDEVVKAAKKQTGK</sequence>
<dbReference type="AlphaFoldDB" id="A0A5C6M828"/>
<reference evidence="1 2" key="1">
    <citation type="submission" date="2019-08" db="EMBL/GenBank/DDBJ databases">
        <title>100 year-old enigma solved: identification of Planctomyces bekefii, the type genus and species of the phylum Planctomycetes.</title>
        <authorList>
            <person name="Svetlana D.N."/>
            <person name="Overmann J."/>
        </authorList>
    </citation>
    <scope>NUCLEOTIDE SEQUENCE [LARGE SCALE GENOMIC DNA]</scope>
    <source>
        <strain evidence="1">Phe10_nw2017</strain>
    </source>
</reference>
<reference evidence="1 2" key="2">
    <citation type="submission" date="2019-08" db="EMBL/GenBank/DDBJ databases">
        <authorList>
            <person name="Henke P."/>
        </authorList>
    </citation>
    <scope>NUCLEOTIDE SEQUENCE [LARGE SCALE GENOMIC DNA]</scope>
    <source>
        <strain evidence="1">Phe10_nw2017</strain>
    </source>
</reference>
<organism evidence="1 2">
    <name type="scientific">Planctomyces bekefii</name>
    <dbReference type="NCBI Taxonomy" id="1653850"/>
    <lineage>
        <taxon>Bacteria</taxon>
        <taxon>Pseudomonadati</taxon>
        <taxon>Planctomycetota</taxon>
        <taxon>Planctomycetia</taxon>
        <taxon>Planctomycetales</taxon>
        <taxon>Planctomycetaceae</taxon>
        <taxon>Planctomyces</taxon>
    </lineage>
</organism>
<gene>
    <name evidence="1" type="ORF">E3A20_17090</name>
</gene>
<comment type="caution">
    <text evidence="1">The sequence shown here is derived from an EMBL/GenBank/DDBJ whole genome shotgun (WGS) entry which is preliminary data.</text>
</comment>
<keyword evidence="2" id="KW-1185">Reference proteome</keyword>
<proteinExistence type="predicted"/>
<dbReference type="Pfam" id="PF05973">
    <property type="entry name" value="Gp49"/>
    <property type="match status" value="1"/>
</dbReference>
<accession>A0A5C6M828</accession>
<protein>
    <submittedName>
        <fullName evidence="1">Uncharacterized protein</fullName>
    </submittedName>
</protein>
<dbReference type="Proteomes" id="UP000321083">
    <property type="component" value="Unassembled WGS sequence"/>
</dbReference>
<dbReference type="InterPro" id="IPR009241">
    <property type="entry name" value="HigB-like"/>
</dbReference>
<evidence type="ECO:0000313" key="2">
    <source>
        <dbReference type="Proteomes" id="UP000321083"/>
    </source>
</evidence>
<dbReference type="EMBL" id="SRHE01000363">
    <property type="protein sequence ID" value="TWW09161.1"/>
    <property type="molecule type" value="Genomic_DNA"/>
</dbReference>
<name>A0A5C6M828_9PLAN</name>